<dbReference type="InterPro" id="IPR056884">
    <property type="entry name" value="NPHP3-like_N"/>
</dbReference>
<reference evidence="6" key="1">
    <citation type="submission" date="2022-09" db="EMBL/GenBank/DDBJ databases">
        <title>Fusarium specimens isolated from Avocado Roots.</title>
        <authorList>
            <person name="Stajich J."/>
            <person name="Roper C."/>
            <person name="Heimlech-Rivalta G."/>
        </authorList>
    </citation>
    <scope>NUCLEOTIDE SEQUENCE</scope>
    <source>
        <strain evidence="6">CF00095</strain>
    </source>
</reference>
<evidence type="ECO:0000256" key="3">
    <source>
        <dbReference type="PROSITE-ProRule" id="PRU00023"/>
    </source>
</evidence>
<gene>
    <name evidence="6" type="ORF">NW768_007492</name>
</gene>
<feature type="repeat" description="ANK" evidence="3">
    <location>
        <begin position="1766"/>
        <end position="1798"/>
    </location>
</feature>
<comment type="caution">
    <text evidence="6">The sequence shown here is derived from an EMBL/GenBank/DDBJ whole genome shotgun (WGS) entry which is preliminary data.</text>
</comment>
<dbReference type="EMBL" id="JAOQBH010000011">
    <property type="protein sequence ID" value="KAJ4128967.1"/>
    <property type="molecule type" value="Genomic_DNA"/>
</dbReference>
<feature type="compositionally biased region" description="Basic and acidic residues" evidence="4">
    <location>
        <begin position="1308"/>
        <end position="1318"/>
    </location>
</feature>
<keyword evidence="1" id="KW-0677">Repeat</keyword>
<proteinExistence type="predicted"/>
<feature type="repeat" description="ANK" evidence="3">
    <location>
        <begin position="923"/>
        <end position="961"/>
    </location>
</feature>
<dbReference type="PROSITE" id="PS50088">
    <property type="entry name" value="ANK_REPEAT"/>
    <property type="match status" value="6"/>
</dbReference>
<feature type="repeat" description="ANK" evidence="3">
    <location>
        <begin position="568"/>
        <end position="596"/>
    </location>
</feature>
<dbReference type="PANTHER" id="PTHR24123:SF141">
    <property type="entry name" value="ANKYRIN 2, ISOFORM U"/>
    <property type="match status" value="1"/>
</dbReference>
<accession>A0ABQ8R7V6</accession>
<evidence type="ECO:0000256" key="1">
    <source>
        <dbReference type="ARBA" id="ARBA00022737"/>
    </source>
</evidence>
<dbReference type="InterPro" id="IPR027417">
    <property type="entry name" value="P-loop_NTPase"/>
</dbReference>
<dbReference type="InterPro" id="IPR051165">
    <property type="entry name" value="Multifunctional_ANK_Repeat"/>
</dbReference>
<evidence type="ECO:0000259" key="5">
    <source>
        <dbReference type="PROSITE" id="PS50837"/>
    </source>
</evidence>
<dbReference type="SMART" id="SM00248">
    <property type="entry name" value="ANK"/>
    <property type="match status" value="23"/>
</dbReference>
<name>A0ABQ8R7V6_FUSEQ</name>
<dbReference type="SUPFAM" id="SSF48403">
    <property type="entry name" value="Ankyrin repeat"/>
    <property type="match status" value="3"/>
</dbReference>
<dbReference type="PROSITE" id="PS50837">
    <property type="entry name" value="NACHT"/>
    <property type="match status" value="1"/>
</dbReference>
<dbReference type="Gene3D" id="1.25.40.20">
    <property type="entry name" value="Ankyrin repeat-containing domain"/>
    <property type="match status" value="8"/>
</dbReference>
<dbReference type="PROSITE" id="PS50297">
    <property type="entry name" value="ANK_REP_REGION"/>
    <property type="match status" value="5"/>
</dbReference>
<protein>
    <recommendedName>
        <fullName evidence="5">NACHT domain-containing protein</fullName>
    </recommendedName>
</protein>
<keyword evidence="2 3" id="KW-0040">ANK repeat</keyword>
<evidence type="ECO:0000256" key="2">
    <source>
        <dbReference type="ARBA" id="ARBA00023043"/>
    </source>
</evidence>
<keyword evidence="7" id="KW-1185">Reference proteome</keyword>
<dbReference type="Proteomes" id="UP001152024">
    <property type="component" value="Unassembled WGS sequence"/>
</dbReference>
<feature type="repeat" description="ANK" evidence="3">
    <location>
        <begin position="1841"/>
        <end position="1874"/>
    </location>
</feature>
<dbReference type="InterPro" id="IPR007111">
    <property type="entry name" value="NACHT_NTPase"/>
</dbReference>
<dbReference type="InterPro" id="IPR036770">
    <property type="entry name" value="Ankyrin_rpt-contain_sf"/>
</dbReference>
<dbReference type="PANTHER" id="PTHR24123">
    <property type="entry name" value="ANKYRIN REPEAT-CONTAINING"/>
    <property type="match status" value="1"/>
</dbReference>
<dbReference type="InterPro" id="IPR002110">
    <property type="entry name" value="Ankyrin_rpt"/>
</dbReference>
<feature type="repeat" description="ANK" evidence="3">
    <location>
        <begin position="597"/>
        <end position="631"/>
    </location>
</feature>
<organism evidence="6 7">
    <name type="scientific">Fusarium equiseti</name>
    <name type="common">Fusarium scirpi</name>
    <dbReference type="NCBI Taxonomy" id="61235"/>
    <lineage>
        <taxon>Eukaryota</taxon>
        <taxon>Fungi</taxon>
        <taxon>Dikarya</taxon>
        <taxon>Ascomycota</taxon>
        <taxon>Pezizomycotina</taxon>
        <taxon>Sordariomycetes</taxon>
        <taxon>Hypocreomycetidae</taxon>
        <taxon>Hypocreales</taxon>
        <taxon>Nectriaceae</taxon>
        <taxon>Fusarium</taxon>
        <taxon>Fusarium incarnatum-equiseti species complex</taxon>
    </lineage>
</organism>
<feature type="region of interest" description="Disordered" evidence="4">
    <location>
        <begin position="1290"/>
        <end position="1318"/>
    </location>
</feature>
<evidence type="ECO:0000313" key="7">
    <source>
        <dbReference type="Proteomes" id="UP001152024"/>
    </source>
</evidence>
<feature type="region of interest" description="Disordered" evidence="4">
    <location>
        <begin position="1"/>
        <end position="23"/>
    </location>
</feature>
<dbReference type="Pfam" id="PF24883">
    <property type="entry name" value="NPHP3_N"/>
    <property type="match status" value="1"/>
</dbReference>
<dbReference type="Pfam" id="PF12796">
    <property type="entry name" value="Ank_2"/>
    <property type="match status" value="4"/>
</dbReference>
<sequence length="2064" mass="230726">MADQSSIPDYPSTSDVPPQDSTTLKKLHNWLNPTKYDGDGSELQKHASSHLKGTSQWLIDSPVFQQWHGSNDHGILWIRGVPGVGKSVLAAKLVGHLTSEQYPVLHFFFRHTIESNHRPEAALRDWTAQALLHSPALQLALKNIAFKDQEAPKDRDAPSVEDLSIADLWQLLQLALRSIPKVYVVVDALDEMDTDVMEEFLRLLDQLGNSNPDRVKLVITSRPIATIERIVRNVKLLDIRLNNDQVSPDIRKYIHHRIDHISSALEDREGIISELLKKADGLFLYAKLTMDTICEHQVTSHQQVLDVIDKTPLNLSMLYGNLLREHIGRAGLPEGLSISVLQLVTHANRPLRLLEISDGIMVTKPEYTQDIATMKSLVRTSCGPLLEVLPDETVRVVHHSLTEYLFGLNRSPSDQGIPVFEPGSTHNTVALLCLSYLKAGCLDTLEYDREKQRKNPQLSPFMSYAAANWHVHLAKSSAQGFPQDEANDSAFSLLMTPQNSMKISLLLSVESVSDGPFWEAVSQAGDEEEGKALLIALYLGLNNFATYLVARIDLDKAAYIEKSRLLPPLHSAVVRGNLDMVRLLTSKGVKTSHYNTRDYTPLHEALNVDDISPAIVKHLLDVGADPWQRQRRDNEDSPFDLRIRRRNGEIDDGDVKLYAQKPPIELAFSHGDEQVAEMFLPYINSGKAAAMAFMWVLTHSKRPEVMRLIVNLGLMDVNARVLAETLVFMACTYLATDAVKVLLDAGADPNCPRDESWILLFGEIYEDIINEGGANVLHALAAPEKYREFRRHEEISRERLKACFALVFAAGANITHADDEGMTPLHRAMTPLAAKLLLDAGADPLAMDNNGLTPLHVAYSVPVAEVLLTEVDINTRSRGGRTVLLQSLYKEDYSKLPRDDESKLAKALELLDLGGDPSIPDNDGNGPLHFLTKIGVENKPDASRLFQRLLQGGADINLRNNRGQTALHTLNYRDYMWAGIDSFKPLLELPTVDVNVADENGYTFLFNAVRLSGDKINRKFVDLVVGAGAHFNVTDIRGRTLLHIFITHLRSDIGPGDEMLKLFVENGADPRQADLEGNTVWHEAVSSFSGRGKMSVKVFHTITALGVDPTKPNNRGRTPLHVMCDHDQRALSDPYTDYDEGNPTLFQYIVQQNREGIHEPDNDGILPIHSLSTFSTDLTERLLDAGADATIATAEGLNVFHLASRGRQSNVIGVLIDWFKSKKNTEQLVQAVNAKDERGRGPLYYACASGRYQSVDLLIKAGAVPVLDTYENSVLQGLVEFEEELKNWRNGTDDPGAGAVHIDGTARPAKDESERRRGSYHKDRIDDILDLLIKTTTSENWHGLDEAIVAAANRQHDYTVESLLRARMSLGLPEPPPSAVEVQACLQRRAVLLKSTETKRDTKHSFPDHVRLMIKDRLYDAIPSYIKDYSHQTKNTEFKEVLFKLSVGGFASILDEILTPEVISDLEKNAGSMEKGRVKKQSQDLSTLLAIACSSEQPNQQVIELLIEKGAKADKTVVGPDQQTTALHVLVRNHQHRWWQTEQALPHILEQGLDLEVPGNKGLSPLRMSLEHRNRPWWRVRATEMLLQAGANPSSVDEQGKSCLACVVGHDSVFQLLLRYGAELDPTTMASAILAKDVKTIEMLLASGADPNARKVGMGPSVFSPADRTDPYEKTGLYPLDLLMTSRGFDHHDEVCVRIIQLLFQHGANPNGRYPETTIAHRVLERSFAESNYSPFKRDSHGGRGKYSVDAILEHPLLDVNLQDTAGTPLLHVAYEFGDMKSARRLIERGAEISARDNFDRNVLHKCPNYDYQDFDAHVQLQLLDALIDSAPELLRQVDKDGRTPLHCAIKKKASKEEIELLISKGADVHAQDAAGDTAFHLLLKQEWVLAIDGDTMALDERKKHVINLLLSKGSGMNVRNKAGDTAVFGYFREGALRARTSRGEELREMPDWVRRKNNQTEEFKELEKLEEKITLEREPDLWALFDQFSVDWTIFNNEKQSLLHIVAARRAENEDLRTTRLRRFKFLMEKGLDVFAEDINGQTALDIAAASKAEEILSLFKVD</sequence>
<feature type="repeat" description="ANK" evidence="3">
    <location>
        <begin position="1238"/>
        <end position="1263"/>
    </location>
</feature>
<feature type="domain" description="NACHT" evidence="5">
    <location>
        <begin position="74"/>
        <end position="223"/>
    </location>
</feature>
<dbReference type="Gene3D" id="3.40.50.300">
    <property type="entry name" value="P-loop containing nucleotide triphosphate hydrolases"/>
    <property type="match status" value="1"/>
</dbReference>
<evidence type="ECO:0000313" key="6">
    <source>
        <dbReference type="EMBL" id="KAJ4128967.1"/>
    </source>
</evidence>
<dbReference type="SUPFAM" id="SSF52540">
    <property type="entry name" value="P-loop containing nucleoside triphosphate hydrolases"/>
    <property type="match status" value="1"/>
</dbReference>
<evidence type="ECO:0000256" key="4">
    <source>
        <dbReference type="SAM" id="MobiDB-lite"/>
    </source>
</evidence>